<gene>
    <name evidence="2" type="ORF">D0Z08_05115</name>
</gene>
<dbReference type="EMBL" id="QXGH01000010">
    <property type="protein sequence ID" value="RHW28351.1"/>
    <property type="molecule type" value="Genomic_DNA"/>
</dbReference>
<feature type="domain" description="SnoaL-like" evidence="1">
    <location>
        <begin position="16"/>
        <end position="142"/>
    </location>
</feature>
<protein>
    <recommendedName>
        <fullName evidence="1">SnoaL-like domain-containing protein</fullName>
    </recommendedName>
</protein>
<dbReference type="OrthoDB" id="4715294at2"/>
<dbReference type="RefSeq" id="WP_118923292.1">
    <property type="nucleotide sequence ID" value="NZ_QXGH01000010.1"/>
</dbReference>
<dbReference type="Pfam" id="PF13577">
    <property type="entry name" value="SnoaL_4"/>
    <property type="match status" value="1"/>
</dbReference>
<comment type="caution">
    <text evidence="2">The sequence shown here is derived from an EMBL/GenBank/DDBJ whole genome shotgun (WGS) entry which is preliminary data.</text>
</comment>
<organism evidence="2 3">
    <name type="scientific">Nocardioides immobilis</name>
    <dbReference type="NCBI Taxonomy" id="2049295"/>
    <lineage>
        <taxon>Bacteria</taxon>
        <taxon>Bacillati</taxon>
        <taxon>Actinomycetota</taxon>
        <taxon>Actinomycetes</taxon>
        <taxon>Propionibacteriales</taxon>
        <taxon>Nocardioidaceae</taxon>
        <taxon>Nocardioides</taxon>
    </lineage>
</organism>
<evidence type="ECO:0000313" key="3">
    <source>
        <dbReference type="Proteomes" id="UP000283644"/>
    </source>
</evidence>
<dbReference type="InterPro" id="IPR032710">
    <property type="entry name" value="NTF2-like_dom_sf"/>
</dbReference>
<dbReference type="SUPFAM" id="SSF54427">
    <property type="entry name" value="NTF2-like"/>
    <property type="match status" value="1"/>
</dbReference>
<dbReference type="InterPro" id="IPR037401">
    <property type="entry name" value="SnoaL-like"/>
</dbReference>
<sequence length="157" mass="17754">MDASTLVSAGDTTFDVRDRLAIINVLSSYGFFIDHSRFEEFCGLFSSRPTVEMWCGKDLLVEGWEQFRDLVIARQQAFERDNVERRHVLTAVRFDAQGAQAASGQAYVLLYSTEHDASSLVTTGCYEFTTVNERGQWKIDRLIGHVDSRNYGKGVGR</sequence>
<name>A0A417Y774_9ACTN</name>
<dbReference type="Proteomes" id="UP000283644">
    <property type="component" value="Unassembled WGS sequence"/>
</dbReference>
<keyword evidence="3" id="KW-1185">Reference proteome</keyword>
<evidence type="ECO:0000313" key="2">
    <source>
        <dbReference type="EMBL" id="RHW28351.1"/>
    </source>
</evidence>
<evidence type="ECO:0000259" key="1">
    <source>
        <dbReference type="Pfam" id="PF13577"/>
    </source>
</evidence>
<accession>A0A417Y774</accession>
<proteinExistence type="predicted"/>
<dbReference type="Gene3D" id="3.10.450.50">
    <property type="match status" value="1"/>
</dbReference>
<reference evidence="2 3" key="1">
    <citation type="submission" date="2018-09" db="EMBL/GenBank/DDBJ databases">
        <title>Genome sequencing of Nocardioides immobilis CCTCC AB 2017083 for comparison to Nocardioides silvaticus.</title>
        <authorList>
            <person name="Li C."/>
            <person name="Wang G."/>
        </authorList>
    </citation>
    <scope>NUCLEOTIDE SEQUENCE [LARGE SCALE GENOMIC DNA]</scope>
    <source>
        <strain evidence="2 3">CCTCC AB 2017083</strain>
    </source>
</reference>
<dbReference type="AlphaFoldDB" id="A0A417Y774"/>